<reference evidence="2" key="1">
    <citation type="submission" date="2019-08" db="EMBL/GenBank/DDBJ databases">
        <authorList>
            <person name="Kucharzyk K."/>
            <person name="Murdoch R.W."/>
            <person name="Higgins S."/>
            <person name="Loffler F."/>
        </authorList>
    </citation>
    <scope>NUCLEOTIDE SEQUENCE</scope>
</reference>
<dbReference type="InterPro" id="IPR005543">
    <property type="entry name" value="PASTA_dom"/>
</dbReference>
<accession>A0A645BNH8</accession>
<dbReference type="CDD" id="cd06576">
    <property type="entry name" value="PASTA_Pbp2x-like_1"/>
    <property type="match status" value="1"/>
</dbReference>
<dbReference type="AlphaFoldDB" id="A0A645BNH8"/>
<dbReference type="Gene3D" id="3.30.10.20">
    <property type="match status" value="2"/>
</dbReference>
<proteinExistence type="predicted"/>
<feature type="domain" description="PASTA" evidence="1">
    <location>
        <begin position="12"/>
        <end position="71"/>
    </location>
</feature>
<protein>
    <recommendedName>
        <fullName evidence="1">PASTA domain-containing protein</fullName>
    </recommendedName>
</protein>
<sequence length="146" mass="15629">MEKQYTQEELSGADTLVPKVTGVSAAEAQKLLKESGLAWRVVGNGDTVTDQIPVEGASIPKNSQVVLYLGAEKPTELITVPDLTGRSPEQVKNILQESGLYLRASGVVDYYSASTVATSQSIESGAQVEPGTVIEVRFVDSQVRDF</sequence>
<dbReference type="SMART" id="SM00740">
    <property type="entry name" value="PASTA"/>
    <property type="match status" value="2"/>
</dbReference>
<dbReference type="SUPFAM" id="SSF54184">
    <property type="entry name" value="Penicillin-binding protein 2x (pbp-2x), c-terminal domain"/>
    <property type="match status" value="2"/>
</dbReference>
<dbReference type="EMBL" id="VSSQ01020905">
    <property type="protein sequence ID" value="MPM66131.1"/>
    <property type="molecule type" value="Genomic_DNA"/>
</dbReference>
<comment type="caution">
    <text evidence="2">The sequence shown here is derived from an EMBL/GenBank/DDBJ whole genome shotgun (WGS) entry which is preliminary data.</text>
</comment>
<organism evidence="2">
    <name type="scientific">bioreactor metagenome</name>
    <dbReference type="NCBI Taxonomy" id="1076179"/>
    <lineage>
        <taxon>unclassified sequences</taxon>
        <taxon>metagenomes</taxon>
        <taxon>ecological metagenomes</taxon>
    </lineage>
</organism>
<dbReference type="Pfam" id="PF03793">
    <property type="entry name" value="PASTA"/>
    <property type="match status" value="2"/>
</dbReference>
<feature type="domain" description="PASTA" evidence="1">
    <location>
        <begin position="73"/>
        <end position="140"/>
    </location>
</feature>
<evidence type="ECO:0000313" key="2">
    <source>
        <dbReference type="EMBL" id="MPM66131.1"/>
    </source>
</evidence>
<name>A0A645BNH8_9ZZZZ</name>
<dbReference type="PROSITE" id="PS51178">
    <property type="entry name" value="PASTA"/>
    <property type="match status" value="2"/>
</dbReference>
<gene>
    <name evidence="2" type="ORF">SDC9_113038</name>
</gene>
<evidence type="ECO:0000259" key="1">
    <source>
        <dbReference type="PROSITE" id="PS51178"/>
    </source>
</evidence>